<reference evidence="2" key="2">
    <citation type="submission" date="2022-10" db="EMBL/GenBank/DDBJ databases">
        <authorList>
            <person name="Kostovova I."/>
            <person name="Moravkova M."/>
            <person name="Pechar R."/>
        </authorList>
    </citation>
    <scope>NUCLEOTIDE SEQUENCE</scope>
    <source>
        <strain evidence="2">M356A</strain>
    </source>
</reference>
<dbReference type="AlphaFoldDB" id="A0A9X3WA68"/>
<dbReference type="InterPro" id="IPR036086">
    <property type="entry name" value="ParB/Sulfiredoxin_sf"/>
</dbReference>
<dbReference type="Pfam" id="PF02195">
    <property type="entry name" value="ParB_N"/>
    <property type="match status" value="1"/>
</dbReference>
<gene>
    <name evidence="2" type="ORF">ODV15_09580</name>
</gene>
<dbReference type="EMBL" id="JAOTGU010000019">
    <property type="protein sequence ID" value="MDB6262790.1"/>
    <property type="molecule type" value="Genomic_DNA"/>
</dbReference>
<evidence type="ECO:0000313" key="3">
    <source>
        <dbReference type="Proteomes" id="UP001143700"/>
    </source>
</evidence>
<organism evidence="2 3">
    <name type="scientific">Lactobacillus amylovorus</name>
    <dbReference type="NCBI Taxonomy" id="1604"/>
    <lineage>
        <taxon>Bacteria</taxon>
        <taxon>Bacillati</taxon>
        <taxon>Bacillota</taxon>
        <taxon>Bacilli</taxon>
        <taxon>Lactobacillales</taxon>
        <taxon>Lactobacillaceae</taxon>
        <taxon>Lactobacillus</taxon>
    </lineage>
</organism>
<dbReference type="Proteomes" id="UP001143700">
    <property type="component" value="Unassembled WGS sequence"/>
</dbReference>
<accession>A0A9X3WA68</accession>
<dbReference type="SMART" id="SM00470">
    <property type="entry name" value="ParB"/>
    <property type="match status" value="1"/>
</dbReference>
<feature type="domain" description="ParB-like N-terminal" evidence="1">
    <location>
        <begin position="9"/>
        <end position="96"/>
    </location>
</feature>
<dbReference type="InterPro" id="IPR003115">
    <property type="entry name" value="ParB_N"/>
</dbReference>
<comment type="caution">
    <text evidence="2">The sequence shown here is derived from an EMBL/GenBank/DDBJ whole genome shotgun (WGS) entry which is preliminary data.</text>
</comment>
<dbReference type="SUPFAM" id="SSF110849">
    <property type="entry name" value="ParB/Sulfiredoxin"/>
    <property type="match status" value="1"/>
</dbReference>
<sequence length="293" mass="33750">MKVLATIYATKDYENFKINDINRTVSQPRVERMVKTLNNEKFVPPIEVKKDRDGKYIIVDGQHRFSALRQLGRSIPFYETYSDDWDSTQGLRIRNSGKNWQTWDTVNSFANNNKDPQIQSNYHQLQEILKYTTSELGQVSLVTVIDLASGINKDLDQSIVKAQHDFREGLFKVKDIDDFKEVIHKISILQHHVNGSIRINSAMLRALFTLFSIKDASPEYLAKSINKSRSSFQILEVQTNNKNVVKGLLDFYNAQITLVGQGNLVRISYKEGINGLIIQNRSFINDLYLKSER</sequence>
<reference evidence="2" key="1">
    <citation type="journal article" date="2022" name="Microorganisms">
        <title>Antibiotic Susceptibility, Resistance Gene Determinants and Corresponding Genomic Regions in Lactobacillus amylovorus Isolates Derived from Wild Boars and Domestic Pigs.</title>
        <authorList>
            <person name="Moravkova M."/>
            <person name="Kostovova I."/>
            <person name="Kavanova K."/>
            <person name="Pechar R."/>
            <person name="Stanek S."/>
            <person name="Brychta A."/>
            <person name="Zeman M."/>
            <person name="Kubasova T."/>
        </authorList>
    </citation>
    <scope>NUCLEOTIDE SEQUENCE</scope>
    <source>
        <strain evidence="2">M356A</strain>
    </source>
</reference>
<evidence type="ECO:0000259" key="1">
    <source>
        <dbReference type="SMART" id="SM00470"/>
    </source>
</evidence>
<dbReference type="Gene3D" id="3.90.1530.10">
    <property type="entry name" value="Conserved hypothetical protein from pyrococcus furiosus pfu- 392566-001, ParB domain"/>
    <property type="match status" value="1"/>
</dbReference>
<name>A0A9X3WA68_LACAM</name>
<evidence type="ECO:0000313" key="2">
    <source>
        <dbReference type="EMBL" id="MDB6262790.1"/>
    </source>
</evidence>
<proteinExistence type="predicted"/>
<dbReference type="RefSeq" id="WP_271870711.1">
    <property type="nucleotide sequence ID" value="NZ_JAOTGU010000019.1"/>
</dbReference>
<protein>
    <submittedName>
        <fullName evidence="2">ParB N-terminal domain-containing protein</fullName>
    </submittedName>
</protein>